<comment type="caution">
    <text evidence="2">The sequence shown here is derived from an EMBL/GenBank/DDBJ whole genome shotgun (WGS) entry which is preliminary data.</text>
</comment>
<dbReference type="AlphaFoldDB" id="A0AAN8IBP9"/>
<sequence length="118" mass="12891">MKHGNVSSTQATPRKEESKSASRPTSPISPKQSFRRIASFFQRPPSTPKMAQQSFSTEARSTDDSLQIINNNSDGNLSTNSEAFYMNMESSQHITRQSLVDGTIYGGDRGSKGDSSPT</sequence>
<proteinExistence type="predicted"/>
<evidence type="ECO:0000313" key="2">
    <source>
        <dbReference type="EMBL" id="KAK5957455.1"/>
    </source>
</evidence>
<reference evidence="2 3" key="1">
    <citation type="submission" date="2022-12" db="EMBL/GenBank/DDBJ databases">
        <title>Genomic features and morphological characterization of a novel Knufia sp. strain isolated from spacecraft assembly facility.</title>
        <authorList>
            <person name="Teixeira M."/>
            <person name="Chander A.M."/>
            <person name="Stajich J.E."/>
            <person name="Venkateswaran K."/>
        </authorList>
    </citation>
    <scope>NUCLEOTIDE SEQUENCE [LARGE SCALE GENOMIC DNA]</scope>
    <source>
        <strain evidence="2 3">FJI-L2-BK-P2</strain>
    </source>
</reference>
<protein>
    <submittedName>
        <fullName evidence="2">Uncharacterized protein</fullName>
    </submittedName>
</protein>
<dbReference type="EMBL" id="JAKLMC020000003">
    <property type="protein sequence ID" value="KAK5957455.1"/>
    <property type="molecule type" value="Genomic_DNA"/>
</dbReference>
<name>A0AAN8IBP9_9EURO</name>
<feature type="region of interest" description="Disordered" evidence="1">
    <location>
        <begin position="97"/>
        <end position="118"/>
    </location>
</feature>
<gene>
    <name evidence="2" type="ORF">OHC33_001830</name>
</gene>
<evidence type="ECO:0000256" key="1">
    <source>
        <dbReference type="SAM" id="MobiDB-lite"/>
    </source>
</evidence>
<feature type="compositionally biased region" description="Polar residues" evidence="1">
    <location>
        <begin position="49"/>
        <end position="82"/>
    </location>
</feature>
<feature type="compositionally biased region" description="Polar residues" evidence="1">
    <location>
        <begin position="21"/>
        <end position="32"/>
    </location>
</feature>
<evidence type="ECO:0000313" key="3">
    <source>
        <dbReference type="Proteomes" id="UP001316803"/>
    </source>
</evidence>
<dbReference type="Proteomes" id="UP001316803">
    <property type="component" value="Unassembled WGS sequence"/>
</dbReference>
<feature type="region of interest" description="Disordered" evidence="1">
    <location>
        <begin position="1"/>
        <end position="82"/>
    </location>
</feature>
<keyword evidence="3" id="KW-1185">Reference proteome</keyword>
<accession>A0AAN8IBP9</accession>
<feature type="compositionally biased region" description="Polar residues" evidence="1">
    <location>
        <begin position="1"/>
        <end position="12"/>
    </location>
</feature>
<organism evidence="2 3">
    <name type="scientific">Knufia fluminis</name>
    <dbReference type="NCBI Taxonomy" id="191047"/>
    <lineage>
        <taxon>Eukaryota</taxon>
        <taxon>Fungi</taxon>
        <taxon>Dikarya</taxon>
        <taxon>Ascomycota</taxon>
        <taxon>Pezizomycotina</taxon>
        <taxon>Eurotiomycetes</taxon>
        <taxon>Chaetothyriomycetidae</taxon>
        <taxon>Chaetothyriales</taxon>
        <taxon>Trichomeriaceae</taxon>
        <taxon>Knufia</taxon>
    </lineage>
</organism>